<organism evidence="1 2">
    <name type="scientific">Forsythia ovata</name>
    <dbReference type="NCBI Taxonomy" id="205694"/>
    <lineage>
        <taxon>Eukaryota</taxon>
        <taxon>Viridiplantae</taxon>
        <taxon>Streptophyta</taxon>
        <taxon>Embryophyta</taxon>
        <taxon>Tracheophyta</taxon>
        <taxon>Spermatophyta</taxon>
        <taxon>Magnoliopsida</taxon>
        <taxon>eudicotyledons</taxon>
        <taxon>Gunneridae</taxon>
        <taxon>Pentapetalae</taxon>
        <taxon>asterids</taxon>
        <taxon>lamiids</taxon>
        <taxon>Lamiales</taxon>
        <taxon>Oleaceae</taxon>
        <taxon>Forsythieae</taxon>
        <taxon>Forsythia</taxon>
    </lineage>
</organism>
<dbReference type="Proteomes" id="UP001604277">
    <property type="component" value="Unassembled WGS sequence"/>
</dbReference>
<dbReference type="AlphaFoldDB" id="A0ABD1TS46"/>
<name>A0ABD1TS46_9LAMI</name>
<accession>A0ABD1TS46</accession>
<keyword evidence="2" id="KW-1185">Reference proteome</keyword>
<evidence type="ECO:0000313" key="2">
    <source>
        <dbReference type="Proteomes" id="UP001604277"/>
    </source>
</evidence>
<evidence type="ECO:0000313" key="1">
    <source>
        <dbReference type="EMBL" id="KAL2515549.1"/>
    </source>
</evidence>
<protein>
    <submittedName>
        <fullName evidence="1">Uncharacterized protein</fullName>
    </submittedName>
</protein>
<reference evidence="2" key="1">
    <citation type="submission" date="2024-07" db="EMBL/GenBank/DDBJ databases">
        <title>Two chromosome-level genome assemblies of Korean endemic species Abeliophyllum distichum and Forsythia ovata (Oleaceae).</title>
        <authorList>
            <person name="Jang H."/>
        </authorList>
    </citation>
    <scope>NUCLEOTIDE SEQUENCE [LARGE SCALE GENOMIC DNA]</scope>
</reference>
<gene>
    <name evidence="1" type="ORF">Fot_29520</name>
</gene>
<dbReference type="EMBL" id="JBFOLJ010000008">
    <property type="protein sequence ID" value="KAL2515549.1"/>
    <property type="molecule type" value="Genomic_DNA"/>
</dbReference>
<proteinExistence type="predicted"/>
<comment type="caution">
    <text evidence="1">The sequence shown here is derived from an EMBL/GenBank/DDBJ whole genome shotgun (WGS) entry which is preliminary data.</text>
</comment>
<sequence length="113" mass="12691">MKVDELRLTVVGVEDIDALRSENKILRSRLAVSKDARTQAEFKIIKSETIQRLSVSAQKQAELKLKVCEDMAYTKHKQLTEALVELTKAKELLATIETSGYTDPKDSAETLEP</sequence>